<keyword evidence="4 7" id="KW-0812">Transmembrane</keyword>
<dbReference type="InterPro" id="IPR006726">
    <property type="entry name" value="PHBA_efflux_AaeB/fusaric-R"/>
</dbReference>
<feature type="transmembrane region" description="Helical" evidence="7">
    <location>
        <begin position="365"/>
        <end position="385"/>
    </location>
</feature>
<keyword evidence="6 7" id="KW-0472">Membrane</keyword>
<evidence type="ECO:0000313" key="8">
    <source>
        <dbReference type="EMBL" id="MDH2049868.1"/>
    </source>
</evidence>
<gene>
    <name evidence="8" type="ORF">N5K24_05655</name>
</gene>
<dbReference type="AlphaFoldDB" id="A0AA42W8I9"/>
<feature type="transmembrane region" description="Helical" evidence="7">
    <location>
        <begin position="142"/>
        <end position="161"/>
    </location>
</feature>
<dbReference type="PANTHER" id="PTHR30509">
    <property type="entry name" value="P-HYDROXYBENZOIC ACID EFFLUX PUMP SUBUNIT-RELATED"/>
    <property type="match status" value="1"/>
</dbReference>
<dbReference type="GO" id="GO:0022857">
    <property type="term" value="F:transmembrane transporter activity"/>
    <property type="evidence" value="ECO:0007669"/>
    <property type="project" value="InterPro"/>
</dbReference>
<feature type="transmembrane region" description="Helical" evidence="7">
    <location>
        <begin position="447"/>
        <end position="466"/>
    </location>
</feature>
<evidence type="ECO:0000256" key="2">
    <source>
        <dbReference type="ARBA" id="ARBA00022448"/>
    </source>
</evidence>
<evidence type="ECO:0000256" key="5">
    <source>
        <dbReference type="ARBA" id="ARBA00022989"/>
    </source>
</evidence>
<evidence type="ECO:0000256" key="1">
    <source>
        <dbReference type="ARBA" id="ARBA00004651"/>
    </source>
</evidence>
<evidence type="ECO:0000256" key="7">
    <source>
        <dbReference type="SAM" id="Phobius"/>
    </source>
</evidence>
<feature type="transmembrane region" description="Helical" evidence="7">
    <location>
        <begin position="419"/>
        <end position="441"/>
    </location>
</feature>
<keyword evidence="2" id="KW-0813">Transport</keyword>
<feature type="transmembrane region" description="Helical" evidence="7">
    <location>
        <begin position="81"/>
        <end position="101"/>
    </location>
</feature>
<dbReference type="EMBL" id="JAOCKG010000002">
    <property type="protein sequence ID" value="MDH2049868.1"/>
    <property type="molecule type" value="Genomic_DNA"/>
</dbReference>
<dbReference type="GO" id="GO:0005886">
    <property type="term" value="C:plasma membrane"/>
    <property type="evidence" value="ECO:0007669"/>
    <property type="project" value="UniProtKB-SubCell"/>
</dbReference>
<keyword evidence="3" id="KW-1003">Cell membrane</keyword>
<feature type="transmembrane region" description="Helical" evidence="7">
    <location>
        <begin position="56"/>
        <end position="75"/>
    </location>
</feature>
<organism evidence="8 9">
    <name type="scientific">Achromobacter marplatensis</name>
    <dbReference type="NCBI Taxonomy" id="470868"/>
    <lineage>
        <taxon>Bacteria</taxon>
        <taxon>Pseudomonadati</taxon>
        <taxon>Pseudomonadota</taxon>
        <taxon>Betaproteobacteria</taxon>
        <taxon>Burkholderiales</taxon>
        <taxon>Alcaligenaceae</taxon>
        <taxon>Achromobacter</taxon>
    </lineage>
</organism>
<proteinExistence type="predicted"/>
<dbReference type="PANTHER" id="PTHR30509:SF9">
    <property type="entry name" value="MULTIDRUG RESISTANCE PROTEIN MDTO"/>
    <property type="match status" value="1"/>
</dbReference>
<name>A0AA42W8I9_9BURK</name>
<reference evidence="8" key="1">
    <citation type="submission" date="2022-09" db="EMBL/GenBank/DDBJ databases">
        <title>Intensive care unit water sources are persistently colonized with multi-drug resistant bacteria and are the site of extensive horizontal gene transfer of antibiotic resistance genes.</title>
        <authorList>
            <person name="Diorio-Toth L."/>
        </authorList>
    </citation>
    <scope>NUCLEOTIDE SEQUENCE</scope>
    <source>
        <strain evidence="8">GD03676</strain>
    </source>
</reference>
<feature type="transmembrane region" description="Helical" evidence="7">
    <location>
        <begin position="108"/>
        <end position="126"/>
    </location>
</feature>
<dbReference type="RefSeq" id="WP_006224438.1">
    <property type="nucleotide sequence ID" value="NZ_ALJE01000011.1"/>
</dbReference>
<evidence type="ECO:0000256" key="6">
    <source>
        <dbReference type="ARBA" id="ARBA00023136"/>
    </source>
</evidence>
<feature type="transmembrane region" description="Helical" evidence="7">
    <location>
        <begin position="20"/>
        <end position="44"/>
    </location>
</feature>
<evidence type="ECO:0000256" key="4">
    <source>
        <dbReference type="ARBA" id="ARBA00022692"/>
    </source>
</evidence>
<comment type="caution">
    <text evidence="8">The sequence shown here is derived from an EMBL/GenBank/DDBJ whole genome shotgun (WGS) entry which is preliminary data.</text>
</comment>
<evidence type="ECO:0000313" key="9">
    <source>
        <dbReference type="Proteomes" id="UP001161276"/>
    </source>
</evidence>
<dbReference type="Pfam" id="PF04632">
    <property type="entry name" value="FUSC"/>
    <property type="match status" value="1"/>
</dbReference>
<sequence>MKLPNVRETIFSLKSYLSAIMALYLAYSIGLPRPFWAMTTAYVVAQPWSGAVRSKALYRLVGTFIGSAATVYMVPRLSNSPVVMTAAMVLWVGACLYMSVLDRTPRSYLFMLAGYTAAMIGFPSVTDPSLVFDTALARVEEISLGIVCATLIHSIVLPRGLAPALTLQLDKAVRDARNWMHDTLSGQNAEQRDRDRRVLANDITQLRLLSTHVPFDTSNLRWTSGAVRAMQDQISALTPAVSAVEDRLRALQANDQPLPEPVSALLHDISEWINAGAQASHETAVQLRAAVTALTPAIDSHSTWRDALLASLMTRLRELIDTYDECLALRREIRAGLQGAPLRSPMRPARGARDPNAALHRDHGMALLSALAAGVAISVCCAFWIGTAWSNGATAALMAAIFSCFFASQDNPVPGIMQFLTYTVYSIPVSALYLLGIMPAIHSFEMLALAMLPTAFILGIFIARPASAGKAMAMLFGFLGTMALQDTNTADVVSFIDTQVAQCMGVATAAIIAAIFRTVSADWSARRIQAANWKELATLASSPRAQSRHTYAARMLDRIGLLQPRLALAKRPDDLVAADALKDLRVGRDITELQHARRHLPMAEPTIQPVLNSLAQFFRARSSWRIGEKTPEFLAQIDRALSSVAATPQGLAARDRAVVALVGIRRAFFPDAPDYQPAHPTLEGHAS</sequence>
<dbReference type="Proteomes" id="UP001161276">
    <property type="component" value="Unassembled WGS sequence"/>
</dbReference>
<keyword evidence="5 7" id="KW-1133">Transmembrane helix</keyword>
<protein>
    <submittedName>
        <fullName evidence="8">FUSC family protein</fullName>
    </submittedName>
</protein>
<evidence type="ECO:0000256" key="3">
    <source>
        <dbReference type="ARBA" id="ARBA00022475"/>
    </source>
</evidence>
<comment type="subcellular location">
    <subcellularLocation>
        <location evidence="1">Cell membrane</location>
        <topology evidence="1">Multi-pass membrane protein</topology>
    </subcellularLocation>
</comment>
<accession>A0AA42W8I9</accession>